<dbReference type="SMART" id="SM00369">
    <property type="entry name" value="LRR_TYP"/>
    <property type="match status" value="7"/>
</dbReference>
<reference evidence="14" key="1">
    <citation type="submission" date="2024-03" db="EMBL/GenBank/DDBJ databases">
        <title>WGS assembly of Saponaria officinalis var. Norfolk2.</title>
        <authorList>
            <person name="Jenkins J."/>
            <person name="Shu S."/>
            <person name="Grimwood J."/>
            <person name="Barry K."/>
            <person name="Goodstein D."/>
            <person name="Schmutz J."/>
            <person name="Leebens-Mack J."/>
            <person name="Osbourn A."/>
        </authorList>
    </citation>
    <scope>NUCLEOTIDE SEQUENCE [LARGE SCALE GENOMIC DNA]</scope>
    <source>
        <strain evidence="14">JIC</strain>
    </source>
</reference>
<keyword evidence="4" id="KW-0812">Transmembrane</keyword>
<gene>
    <name evidence="14" type="ORF">RND81_02G011200</name>
</gene>
<dbReference type="Pfam" id="PF08263">
    <property type="entry name" value="LRRNT_2"/>
    <property type="match status" value="1"/>
</dbReference>
<evidence type="ECO:0000256" key="3">
    <source>
        <dbReference type="ARBA" id="ARBA00022614"/>
    </source>
</evidence>
<evidence type="ECO:0000313" key="15">
    <source>
        <dbReference type="Proteomes" id="UP001443914"/>
    </source>
</evidence>
<keyword evidence="7" id="KW-1133">Transmembrane helix</keyword>
<comment type="subcellular location">
    <subcellularLocation>
        <location evidence="1">Cell membrane</location>
        <topology evidence="1">Single-pass membrane protein</topology>
    </subcellularLocation>
    <subcellularLocation>
        <location evidence="2">Membrane</location>
        <topology evidence="2">Single-pass type I membrane protein</topology>
    </subcellularLocation>
</comment>
<evidence type="ECO:0000256" key="1">
    <source>
        <dbReference type="ARBA" id="ARBA00004162"/>
    </source>
</evidence>
<dbReference type="Pfam" id="PF13855">
    <property type="entry name" value="LRR_8"/>
    <property type="match status" value="1"/>
</dbReference>
<dbReference type="GO" id="GO:0005886">
    <property type="term" value="C:plasma membrane"/>
    <property type="evidence" value="ECO:0007669"/>
    <property type="project" value="UniProtKB-SubCell"/>
</dbReference>
<keyword evidence="10" id="KW-0325">Glycoprotein</keyword>
<feature type="domain" description="Disease resistance R13L4/SHOC-2-like LRR" evidence="13">
    <location>
        <begin position="260"/>
        <end position="457"/>
    </location>
</feature>
<dbReference type="InterPro" id="IPR013210">
    <property type="entry name" value="LRR_N_plant-typ"/>
</dbReference>
<feature type="signal peptide" evidence="11">
    <location>
        <begin position="1"/>
        <end position="17"/>
    </location>
</feature>
<dbReference type="SUPFAM" id="SSF52047">
    <property type="entry name" value="RNI-like"/>
    <property type="match status" value="1"/>
</dbReference>
<evidence type="ECO:0000256" key="9">
    <source>
        <dbReference type="ARBA" id="ARBA00023170"/>
    </source>
</evidence>
<organism evidence="14 15">
    <name type="scientific">Saponaria officinalis</name>
    <name type="common">Common soapwort</name>
    <name type="synonym">Lychnis saponaria</name>
    <dbReference type="NCBI Taxonomy" id="3572"/>
    <lineage>
        <taxon>Eukaryota</taxon>
        <taxon>Viridiplantae</taxon>
        <taxon>Streptophyta</taxon>
        <taxon>Embryophyta</taxon>
        <taxon>Tracheophyta</taxon>
        <taxon>Spermatophyta</taxon>
        <taxon>Magnoliopsida</taxon>
        <taxon>eudicotyledons</taxon>
        <taxon>Gunneridae</taxon>
        <taxon>Pentapetalae</taxon>
        <taxon>Caryophyllales</taxon>
        <taxon>Caryophyllaceae</taxon>
        <taxon>Caryophylleae</taxon>
        <taxon>Saponaria</taxon>
    </lineage>
</organism>
<evidence type="ECO:0000256" key="7">
    <source>
        <dbReference type="ARBA" id="ARBA00022989"/>
    </source>
</evidence>
<dbReference type="Gene3D" id="3.80.10.10">
    <property type="entry name" value="Ribonuclease Inhibitor"/>
    <property type="match status" value="4"/>
</dbReference>
<evidence type="ECO:0000259" key="13">
    <source>
        <dbReference type="Pfam" id="PF23598"/>
    </source>
</evidence>
<evidence type="ECO:0000256" key="10">
    <source>
        <dbReference type="ARBA" id="ARBA00023180"/>
    </source>
</evidence>
<dbReference type="PROSITE" id="PS51450">
    <property type="entry name" value="LRR"/>
    <property type="match status" value="1"/>
</dbReference>
<dbReference type="PANTHER" id="PTHR27000:SF803">
    <property type="entry name" value="RECEPTOR-LIKE PROTEIN 45"/>
    <property type="match status" value="1"/>
</dbReference>
<name>A0AAW1MJD2_SAPOF</name>
<dbReference type="InterPro" id="IPR032675">
    <property type="entry name" value="LRR_dom_sf"/>
</dbReference>
<dbReference type="Pfam" id="PF00560">
    <property type="entry name" value="LRR_1"/>
    <property type="match status" value="5"/>
</dbReference>
<evidence type="ECO:0000256" key="4">
    <source>
        <dbReference type="ARBA" id="ARBA00022692"/>
    </source>
</evidence>
<dbReference type="InterPro" id="IPR003591">
    <property type="entry name" value="Leu-rich_rpt_typical-subtyp"/>
</dbReference>
<comment type="caution">
    <text evidence="14">The sequence shown here is derived from an EMBL/GenBank/DDBJ whole genome shotgun (WGS) entry which is preliminary data.</text>
</comment>
<protein>
    <recommendedName>
        <fullName evidence="16">Leucine-rich repeat-containing N-terminal plant-type domain-containing protein</fullName>
    </recommendedName>
</protein>
<evidence type="ECO:0000313" key="14">
    <source>
        <dbReference type="EMBL" id="KAK9747718.1"/>
    </source>
</evidence>
<evidence type="ECO:0008006" key="16">
    <source>
        <dbReference type="Google" id="ProtNLM"/>
    </source>
</evidence>
<dbReference type="Proteomes" id="UP001443914">
    <property type="component" value="Unassembled WGS sequence"/>
</dbReference>
<keyword evidence="8" id="KW-0472">Membrane</keyword>
<evidence type="ECO:0000256" key="6">
    <source>
        <dbReference type="ARBA" id="ARBA00022737"/>
    </source>
</evidence>
<evidence type="ECO:0000259" key="12">
    <source>
        <dbReference type="Pfam" id="PF08263"/>
    </source>
</evidence>
<dbReference type="InterPro" id="IPR055414">
    <property type="entry name" value="LRR_R13L4/SHOC2-like"/>
</dbReference>
<keyword evidence="5 11" id="KW-0732">Signal</keyword>
<dbReference type="Pfam" id="PF23598">
    <property type="entry name" value="LRR_14"/>
    <property type="match status" value="1"/>
</dbReference>
<evidence type="ECO:0000256" key="8">
    <source>
        <dbReference type="ARBA" id="ARBA00023136"/>
    </source>
</evidence>
<keyword evidence="3" id="KW-0433">Leucine-rich repeat</keyword>
<feature type="domain" description="Leucine-rich repeat-containing N-terminal plant-type" evidence="12">
    <location>
        <begin position="35"/>
        <end position="83"/>
    </location>
</feature>
<dbReference type="AlphaFoldDB" id="A0AAW1MJD2"/>
<evidence type="ECO:0000256" key="11">
    <source>
        <dbReference type="SAM" id="SignalP"/>
    </source>
</evidence>
<dbReference type="SUPFAM" id="SSF52058">
    <property type="entry name" value="L domain-like"/>
    <property type="match status" value="2"/>
</dbReference>
<keyword evidence="9" id="KW-0675">Receptor</keyword>
<dbReference type="EMBL" id="JBDFQZ010000002">
    <property type="protein sequence ID" value="KAK9747718.1"/>
    <property type="molecule type" value="Genomic_DNA"/>
</dbReference>
<proteinExistence type="predicted"/>
<feature type="chain" id="PRO_5043620809" description="Leucine-rich repeat-containing N-terminal plant-type domain-containing protein" evidence="11">
    <location>
        <begin position="18"/>
        <end position="941"/>
    </location>
</feature>
<evidence type="ECO:0000256" key="2">
    <source>
        <dbReference type="ARBA" id="ARBA00004479"/>
    </source>
</evidence>
<keyword evidence="15" id="KW-1185">Reference proteome</keyword>
<evidence type="ECO:0000256" key="5">
    <source>
        <dbReference type="ARBA" id="ARBA00022729"/>
    </source>
</evidence>
<dbReference type="InterPro" id="IPR001611">
    <property type="entry name" value="Leu-rich_rpt"/>
</dbReference>
<accession>A0AAW1MJD2</accession>
<keyword evidence="6" id="KW-0677">Repeat</keyword>
<dbReference type="FunFam" id="3.80.10.10:FF:000041">
    <property type="entry name" value="LRR receptor-like serine/threonine-protein kinase ERECTA"/>
    <property type="match status" value="4"/>
</dbReference>
<dbReference type="PANTHER" id="PTHR27000">
    <property type="entry name" value="LEUCINE-RICH REPEAT RECEPTOR-LIKE PROTEIN KINASE FAMILY PROTEIN-RELATED"/>
    <property type="match status" value="1"/>
</dbReference>
<sequence>MTIRFTIIVLLSFTVCAQVTELGCSFATLPPSFPDHERSALLHMKQSFHIDCSASASDPAAYPKLLSWDDVDNCCLWDGVECNENTGHVIGLDLSSSCLRGTFTGSNTVFSLTHLESLNLAFNDFNYSNIPSQIGQFVIGQIPLEISKLSRLSVLDLSWNGRSSSNTQLDLRLEDPSLEKIVRNLTRITHLNLALVDVSSPVPSTLANLTYLKAITLSLCNLYGEFPTRIFHLPGLETLRLDGNRDLTGILPRFDFNSALKDLDLFSVSFSGELPPSIGNLASLERLELMNCNLTGLIPSSLGNLTKLSHLDLSNNYFVGDFPFSVTNLTHLRALDISNLDITLVNVMSQLPKLHKLVILRLAGLNLAGEIPSFLANFTDLGFLDLNGNRLTGLLPHWFMNLTQLTNLYLKDNQLQGPIPNWFSWLSNMHSLEMSYNNLFGTIEPFLNLEKLSFLSLDGINLTFSSITNTSSSRLKLSVLNLGSCNLSEFPQFLGSQDELRVLSLKGNNIRGKIPEWFVNITRDTLLSINLSNNNLTGFEKRTLVLPRTILEVLDLSSNGFEGPLPFPPTRSIMMYTFSDNHLTGEFPEDFCGSSSLILLDLSNNNMSSRIPPCVGYRLGNTLQALNLQGNNFHGTIPQTFKKSCKLKMINLSQNRLEGPLPKSLLNCTMLVVLNVGKNRLSNAFPTWLGSLHDLQVIVLNHNNFYGRITGPESDLNFGKLRSIDLSYNHLTGDLPGLLFRKWPAMRVPSEDQTGVSKTIINFYLEMNEHNDMFKKSCKLKMINLSQNRLEGPLPKSLLNCTMLEVLDAGKNRLSDAFSTWLGSLRDLQVIVLNHNNFYGRITGPESDLNFGKLRIIDLSYNCLTGDLPALLFRQWPATRVPSEDQSGASKTIINFYLEMNEQSFYYAEKTYNYSITITDKGRERFFSRVSNCLSSRRLLE</sequence>